<proteinExistence type="inferred from homology"/>
<comment type="caution">
    <text evidence="15">The sequence shown here is derived from an EMBL/GenBank/DDBJ whole genome shotgun (WGS) entry which is preliminary data.</text>
</comment>
<evidence type="ECO:0000256" key="4">
    <source>
        <dbReference type="ARBA" id="ARBA00022475"/>
    </source>
</evidence>
<evidence type="ECO:0000256" key="6">
    <source>
        <dbReference type="ARBA" id="ARBA00022679"/>
    </source>
</evidence>
<evidence type="ECO:0000259" key="14">
    <source>
        <dbReference type="PROSITE" id="PS52004"/>
    </source>
</evidence>
<evidence type="ECO:0000256" key="10">
    <source>
        <dbReference type="ARBA" id="ARBA00037576"/>
    </source>
</evidence>
<gene>
    <name evidence="15" type="ORF">C8P69_102362</name>
</gene>
<keyword evidence="4" id="KW-1003">Cell membrane</keyword>
<evidence type="ECO:0000256" key="5">
    <source>
        <dbReference type="ARBA" id="ARBA00022519"/>
    </source>
</evidence>
<dbReference type="InterPro" id="IPR020841">
    <property type="entry name" value="PKS_Beta-ketoAc_synthase_dom"/>
</dbReference>
<dbReference type="SUPFAM" id="SSF53901">
    <property type="entry name" value="Thiolase-like"/>
    <property type="match status" value="2"/>
</dbReference>
<dbReference type="RefSeq" id="WP_245901882.1">
    <property type="nucleotide sequence ID" value="NZ_PZZL01000002.1"/>
</dbReference>
<feature type="domain" description="Ketosynthase family 3 (KS3)" evidence="14">
    <location>
        <begin position="3"/>
        <end position="402"/>
    </location>
</feature>
<evidence type="ECO:0000256" key="13">
    <source>
        <dbReference type="RuleBase" id="RU003694"/>
    </source>
</evidence>
<evidence type="ECO:0000313" key="15">
    <source>
        <dbReference type="EMBL" id="PTM60977.1"/>
    </source>
</evidence>
<keyword evidence="6 13" id="KW-0808">Transferase</keyword>
<keyword evidence="3" id="KW-0536">Nodulation</keyword>
<name>A0A2T4ZGD1_9HYPH</name>
<keyword evidence="5" id="KW-0997">Cell inner membrane</keyword>
<dbReference type="PANTHER" id="PTHR11712:SF352">
    <property type="entry name" value="3-OXOACYL-[ACYL-CARRIER-PROTEIN] SYNTHASE"/>
    <property type="match status" value="1"/>
</dbReference>
<organism evidence="15 16">
    <name type="scientific">Phreatobacter oligotrophus</name>
    <dbReference type="NCBI Taxonomy" id="1122261"/>
    <lineage>
        <taxon>Bacteria</taxon>
        <taxon>Pseudomonadati</taxon>
        <taxon>Pseudomonadota</taxon>
        <taxon>Alphaproteobacteria</taxon>
        <taxon>Hyphomicrobiales</taxon>
        <taxon>Phreatobacteraceae</taxon>
        <taxon>Phreatobacter</taxon>
    </lineage>
</organism>
<evidence type="ECO:0000256" key="11">
    <source>
        <dbReference type="ARBA" id="ARBA00039445"/>
    </source>
</evidence>
<reference evidence="15 16" key="1">
    <citation type="submission" date="2018-04" db="EMBL/GenBank/DDBJ databases">
        <title>Genomic Encyclopedia of Archaeal and Bacterial Type Strains, Phase II (KMG-II): from individual species to whole genera.</title>
        <authorList>
            <person name="Goeker M."/>
        </authorList>
    </citation>
    <scope>NUCLEOTIDE SEQUENCE [LARGE SCALE GENOMIC DNA]</scope>
    <source>
        <strain evidence="15 16">DSM 25521</strain>
    </source>
</reference>
<comment type="similarity">
    <text evidence="2 13">Belongs to the thiolase-like superfamily. Beta-ketoacyl-ACP synthases family.</text>
</comment>
<evidence type="ECO:0000313" key="16">
    <source>
        <dbReference type="Proteomes" id="UP000241808"/>
    </source>
</evidence>
<dbReference type="Proteomes" id="UP000241808">
    <property type="component" value="Unassembled WGS sequence"/>
</dbReference>
<dbReference type="InterPro" id="IPR014031">
    <property type="entry name" value="Ketoacyl_synth_C"/>
</dbReference>
<accession>A0A2T4ZGD1</accession>
<evidence type="ECO:0000256" key="1">
    <source>
        <dbReference type="ARBA" id="ARBA00004533"/>
    </source>
</evidence>
<evidence type="ECO:0000256" key="9">
    <source>
        <dbReference type="ARBA" id="ARBA00023136"/>
    </source>
</evidence>
<protein>
    <recommendedName>
        <fullName evidence="11">Nodulation protein E</fullName>
    </recommendedName>
    <alternativeName>
        <fullName evidence="12">Host-specificity of nodulation protein B</fullName>
    </alternativeName>
</protein>
<dbReference type="GO" id="GO:0004315">
    <property type="term" value="F:3-oxoacyl-[acyl-carrier-protein] synthase activity"/>
    <property type="evidence" value="ECO:0007669"/>
    <property type="project" value="InterPro"/>
</dbReference>
<evidence type="ECO:0000256" key="12">
    <source>
        <dbReference type="ARBA" id="ARBA00041756"/>
    </source>
</evidence>
<comment type="subcellular location">
    <subcellularLocation>
        <location evidence="1">Cell inner membrane</location>
    </subcellularLocation>
</comment>
<evidence type="ECO:0000256" key="2">
    <source>
        <dbReference type="ARBA" id="ARBA00008467"/>
    </source>
</evidence>
<dbReference type="Gene3D" id="3.40.47.10">
    <property type="match status" value="1"/>
</dbReference>
<dbReference type="SMART" id="SM00825">
    <property type="entry name" value="PKS_KS"/>
    <property type="match status" value="1"/>
</dbReference>
<dbReference type="InterPro" id="IPR016039">
    <property type="entry name" value="Thiolase-like"/>
</dbReference>
<sequence length="404" mass="41654">MANRSVVVTGLGALTTAGTGVEALWQAAAEGVSGVKQITLDYEFGNNLRIAAQVQDFNLERHFPDLRTTFFDRVTMMALIAAREAVTDAGLADSLPLGAGTSVIVGTGIASLGTIEESSRNMTLAQKRPDPLTVPRAMISASASNVGIVFGCTGTTFVVSSACSSSAQALGIGFQMVRAGMTDRVIVVGAEAIVTPGGMKAWEMLRVLSPQLCRPFSRGRNGLLLGEGSAALVIEAEEVAKARGARVRARVLGYGTTSDARDMLKPDVDGVTQAMALALADGGLAPTDIGYVNAHGTATILNDSTESEALGRVFGDHLASLPVSSTKPVHGHTLGAAGAIEAVVTVRALEEGFVPATINFLEPDPACPIDCVPNVGRRQAFDVALTNSFAFGGINASIALGRAA</sequence>
<dbReference type="InterPro" id="IPR000794">
    <property type="entry name" value="Beta-ketoacyl_synthase"/>
</dbReference>
<dbReference type="PROSITE" id="PS00606">
    <property type="entry name" value="KS3_1"/>
    <property type="match status" value="1"/>
</dbReference>
<keyword evidence="16" id="KW-1185">Reference proteome</keyword>
<dbReference type="AlphaFoldDB" id="A0A2T4ZGD1"/>
<dbReference type="PANTHER" id="PTHR11712">
    <property type="entry name" value="POLYKETIDE SYNTHASE-RELATED"/>
    <property type="match status" value="1"/>
</dbReference>
<evidence type="ECO:0000256" key="3">
    <source>
        <dbReference type="ARBA" id="ARBA00022458"/>
    </source>
</evidence>
<dbReference type="EMBL" id="PZZL01000002">
    <property type="protein sequence ID" value="PTM60977.1"/>
    <property type="molecule type" value="Genomic_DNA"/>
</dbReference>
<dbReference type="GO" id="GO:0005886">
    <property type="term" value="C:plasma membrane"/>
    <property type="evidence" value="ECO:0007669"/>
    <property type="project" value="UniProtKB-SubCell"/>
</dbReference>
<dbReference type="InterPro" id="IPR018201">
    <property type="entry name" value="Ketoacyl_synth_AS"/>
</dbReference>
<evidence type="ECO:0000256" key="7">
    <source>
        <dbReference type="ARBA" id="ARBA00022692"/>
    </source>
</evidence>
<dbReference type="Pfam" id="PF02801">
    <property type="entry name" value="Ketoacyl-synt_C"/>
    <property type="match status" value="1"/>
</dbReference>
<keyword evidence="8" id="KW-1133">Transmembrane helix</keyword>
<keyword evidence="9" id="KW-0472">Membrane</keyword>
<comment type="function">
    <text evidence="10">Proposed to synthesize NOD factor fatty acyl chain. Involved in the synthesis of a highly unsaturated fatty acid moiety, which forms part of a lipo-oligosaccharide that is responsible for host specificity.</text>
</comment>
<dbReference type="CDD" id="cd00834">
    <property type="entry name" value="KAS_I_II"/>
    <property type="match status" value="1"/>
</dbReference>
<dbReference type="PROSITE" id="PS52004">
    <property type="entry name" value="KS3_2"/>
    <property type="match status" value="1"/>
</dbReference>
<keyword evidence="7" id="KW-0812">Transmembrane</keyword>
<evidence type="ECO:0000256" key="8">
    <source>
        <dbReference type="ARBA" id="ARBA00022989"/>
    </source>
</evidence>
<dbReference type="Pfam" id="PF00109">
    <property type="entry name" value="ketoacyl-synt"/>
    <property type="match status" value="1"/>
</dbReference>
<dbReference type="InterPro" id="IPR014030">
    <property type="entry name" value="Ketoacyl_synth_N"/>
</dbReference>
<dbReference type="GO" id="GO:0006633">
    <property type="term" value="P:fatty acid biosynthetic process"/>
    <property type="evidence" value="ECO:0007669"/>
    <property type="project" value="InterPro"/>
</dbReference>